<dbReference type="CDD" id="cd00200">
    <property type="entry name" value="WD40"/>
    <property type="match status" value="1"/>
</dbReference>
<evidence type="ECO:0000256" key="3">
    <source>
        <dbReference type="PROSITE-ProRule" id="PRU00221"/>
    </source>
</evidence>
<evidence type="ECO:0000256" key="1">
    <source>
        <dbReference type="ARBA" id="ARBA00022574"/>
    </source>
</evidence>
<gene>
    <name evidence="6" type="ORF">KEG57_32910</name>
</gene>
<reference evidence="6 7" key="1">
    <citation type="submission" date="2021-04" db="EMBL/GenBank/DDBJ databases">
        <title>Genome analysis of Polyangium sp.</title>
        <authorList>
            <person name="Li Y."/>
            <person name="Wang J."/>
        </authorList>
    </citation>
    <scope>NUCLEOTIDE SEQUENCE [LARGE SCALE GENOMIC DNA]</scope>
    <source>
        <strain evidence="6 7">SDU14</strain>
    </source>
</reference>
<dbReference type="InterPro" id="IPR027417">
    <property type="entry name" value="P-loop_NTPase"/>
</dbReference>
<dbReference type="SMART" id="SM00320">
    <property type="entry name" value="WD40"/>
    <property type="match status" value="6"/>
</dbReference>
<dbReference type="GO" id="GO:0005525">
    <property type="term" value="F:GTP binding"/>
    <property type="evidence" value="ECO:0007669"/>
    <property type="project" value="InterPro"/>
</dbReference>
<dbReference type="SUPFAM" id="SSF50978">
    <property type="entry name" value="WD40 repeat-like"/>
    <property type="match status" value="1"/>
</dbReference>
<dbReference type="Proteomes" id="UP001151081">
    <property type="component" value="Unassembled WGS sequence"/>
</dbReference>
<feature type="domain" description="Calcineurin-like phosphoesterase" evidence="5">
    <location>
        <begin position="1310"/>
        <end position="1567"/>
    </location>
</feature>
<dbReference type="PANTHER" id="PTHR19848">
    <property type="entry name" value="WD40 REPEAT PROTEIN"/>
    <property type="match status" value="1"/>
</dbReference>
<keyword evidence="2" id="KW-0677">Repeat</keyword>
<dbReference type="Gene3D" id="3.60.21.10">
    <property type="match status" value="2"/>
</dbReference>
<dbReference type="SUPFAM" id="SSF52540">
    <property type="entry name" value="P-loop containing nucleoside triphosphate hydrolases"/>
    <property type="match status" value="1"/>
</dbReference>
<dbReference type="Pfam" id="PF00149">
    <property type="entry name" value="Metallophos"/>
    <property type="match status" value="2"/>
</dbReference>
<dbReference type="RefSeq" id="WP_272424035.1">
    <property type="nucleotide sequence ID" value="NZ_JAGTJJ010000027.1"/>
</dbReference>
<dbReference type="GO" id="GO:0003924">
    <property type="term" value="F:GTPase activity"/>
    <property type="evidence" value="ECO:0007669"/>
    <property type="project" value="InterPro"/>
</dbReference>
<feature type="repeat" description="WD" evidence="3">
    <location>
        <begin position="677"/>
        <end position="718"/>
    </location>
</feature>
<dbReference type="Pfam" id="PF00400">
    <property type="entry name" value="WD40"/>
    <property type="match status" value="3"/>
</dbReference>
<dbReference type="PROSITE" id="PS50082">
    <property type="entry name" value="WD_REPEATS_2"/>
    <property type="match status" value="2"/>
</dbReference>
<sequence>MAGLGWLHLTDLHVRTHGTLWQRPRFREEIERDLAQLHARAGSLDLILVTGDLATSGTESEYDLVTEGLASLQDFLARLGARPALLAVPGNHDLVRIARGAAPEPESWEGATREAFFDDADHPMRHAVEAAFAPFKQWMKAFHHERPGDIELHLRPGLLPGDFAATVTKDGHRYGIAGLNTAFLELSASSAYGRLDIDPRQIEAAAGDLPAWSERHDACILLTHHPPSGLSPRARDRLARMAPPGRFAVHLAGSSRGKAPILLDEPHAPLCTAPFFGGWITPDSMDGYVVGRLTFADAFGEGVLSLWPRTLASSPQNEAMLVPVPTLLPLGVDESLRRTFVHGRTALPAKADDFAEDEALELPIAAEFAPQAAAKPVLSPAPEPLESKKEAAPPPPPRPPPIAPSVAAFAPSPVPARAPGATRGLALGPASAHASASASARAPAPASAPASADVPSEFTLLRSLPIDRGPLARVRFSPLGDTLAAISFWGKIHVWDADTQSNRWLARAGSDAMDLCYAPDGRRMATRAGTNLSIWDASNGECLRTLHEISGTSLAWSPENVLAAGMPDGKILFLDADGLLPIGYLDHGFCPDGILALAFSPDGEFLLSGGKGDGFVAISTIPAGTLPQNGFTRAAHFHRGSVLDFAFRPRTPHVASAADDGTIAVWSLQDGAFLAKLEGHSAAVTSLSFSHDGRLLASRSRDGLVLLWRTDTWEPVARLRSATNYLAGAIFSPTEPTLTIPSPTGALALFNVDIDALRGRAPSSTTLHTTTAKVVLLGEGRAGKSCLALRLAEDRYEEQPSTHGMRFWPIRDARLPRDMPVPKNHRRELVVWDLGGQDEYRLVHPLFLRDTSLALLVFEPGRGKAAENEIASWNDHLGDGGEHDDAPRRLLVGTKLDDAERAPEDRSGSERLRTHVGALAYVPTSARTGRGISELKSTILGAIDWSSLGPTSRPVLFERIRAHVERARKAGRAVLTLLELEASVAQDETDAELAVAIPAVASQLARQGLVADIRLSDGTRALVLEVEQIARYAGSLILLARDNPHGVPALDIATLLGPAARFPRIPPGERLRKDQELGVLDGVIALLLEQGTCFLHEGLLVFPALFPAPAPAADPADPVAAALPAAIRYEMSRPASEVYASAVTALALGRRFGPARLGPGRADFGLPGEGLSRLSMTRAPGGKARGGLEVAFSPDTPDEVRRLFAGFLEDHLKQRGVHFVERASVRCACGYVLPEDTVKSRLVGGHSDIGCPECDARTPLVPRVEGKDALAAPIFALRREAERRREESVEAARMAMAVARVTSDKPPAPIRILHLSDLHLHEGDDPETLLQPLLTDLRDRVEGLALEKLDFVVVSGDLSNRASPGELEAARHFLSRLAEAMNLTAERCIVVPGNHDLDWDTEVYDFKKRRAVDPKRLAPGSFVEQESGYLVRDETRYPDRFRNFSRHLYHPLCLREYPLTPEEQGIALLFPAERVQFVALNSAFEIDEYHRGRSAIHPGALSRALAEAERQIEEAQRRGDLDANAAVLRLAVFHHPVTGNEKMTDDAFLERLRRADVRAVLHGHVHEDRADLVGYLHPARRIHVVGAGSFGAPADHRPASVPRLYNLITIPRDLGRMRVDTRSLRKDEGIWEPWCTWPGDKPGERRAHYEVRWG</sequence>
<evidence type="ECO:0000313" key="6">
    <source>
        <dbReference type="EMBL" id="MDC3985325.1"/>
    </source>
</evidence>
<dbReference type="Gene3D" id="3.40.50.300">
    <property type="entry name" value="P-loop containing nucleotide triphosphate hydrolases"/>
    <property type="match status" value="1"/>
</dbReference>
<keyword evidence="1 3" id="KW-0853">WD repeat</keyword>
<evidence type="ECO:0000313" key="7">
    <source>
        <dbReference type="Proteomes" id="UP001151081"/>
    </source>
</evidence>
<dbReference type="PRINTS" id="PR00449">
    <property type="entry name" value="RASTRNSFRMNG"/>
</dbReference>
<dbReference type="Pfam" id="PF08477">
    <property type="entry name" value="Roc"/>
    <property type="match status" value="1"/>
</dbReference>
<keyword evidence="7" id="KW-1185">Reference proteome</keyword>
<dbReference type="SMART" id="SM00174">
    <property type="entry name" value="RHO"/>
    <property type="match status" value="1"/>
</dbReference>
<dbReference type="Gene3D" id="2.130.10.10">
    <property type="entry name" value="YVTN repeat-like/Quinoprotein amine dehydrogenase"/>
    <property type="match status" value="2"/>
</dbReference>
<feature type="compositionally biased region" description="Low complexity" evidence="4">
    <location>
        <begin position="404"/>
        <end position="414"/>
    </location>
</feature>
<dbReference type="PROSITE" id="PS50294">
    <property type="entry name" value="WD_REPEATS_REGION"/>
    <property type="match status" value="2"/>
</dbReference>
<feature type="compositionally biased region" description="Pro residues" evidence="4">
    <location>
        <begin position="392"/>
        <end position="403"/>
    </location>
</feature>
<dbReference type="PROSITE" id="PS51419">
    <property type="entry name" value="RAB"/>
    <property type="match status" value="1"/>
</dbReference>
<proteinExistence type="predicted"/>
<dbReference type="SUPFAM" id="SSF56300">
    <property type="entry name" value="Metallo-dependent phosphatases"/>
    <property type="match status" value="2"/>
</dbReference>
<dbReference type="SMART" id="SM00175">
    <property type="entry name" value="RAB"/>
    <property type="match status" value="1"/>
</dbReference>
<dbReference type="InterPro" id="IPR015943">
    <property type="entry name" value="WD40/YVTN_repeat-like_dom_sf"/>
</dbReference>
<comment type="caution">
    <text evidence="6">The sequence shown here is derived from an EMBL/GenBank/DDBJ whole genome shotgun (WGS) entry which is preliminary data.</text>
</comment>
<dbReference type="InterPro" id="IPR036322">
    <property type="entry name" value="WD40_repeat_dom_sf"/>
</dbReference>
<feature type="repeat" description="WD" evidence="3">
    <location>
        <begin position="635"/>
        <end position="676"/>
    </location>
</feature>
<protein>
    <submittedName>
        <fullName evidence="6">Metallophosphoesterase</fullName>
    </submittedName>
</protein>
<evidence type="ECO:0000259" key="5">
    <source>
        <dbReference type="Pfam" id="PF00149"/>
    </source>
</evidence>
<evidence type="ECO:0000256" key="4">
    <source>
        <dbReference type="SAM" id="MobiDB-lite"/>
    </source>
</evidence>
<evidence type="ECO:0000256" key="2">
    <source>
        <dbReference type="ARBA" id="ARBA00022737"/>
    </source>
</evidence>
<organism evidence="6 7">
    <name type="scientific">Polyangium jinanense</name>
    <dbReference type="NCBI Taxonomy" id="2829994"/>
    <lineage>
        <taxon>Bacteria</taxon>
        <taxon>Pseudomonadati</taxon>
        <taxon>Myxococcota</taxon>
        <taxon>Polyangia</taxon>
        <taxon>Polyangiales</taxon>
        <taxon>Polyangiaceae</taxon>
        <taxon>Polyangium</taxon>
    </lineage>
</organism>
<dbReference type="InterPro" id="IPR001806">
    <property type="entry name" value="Small_GTPase"/>
</dbReference>
<name>A0A9X4AWG8_9BACT</name>
<feature type="domain" description="Calcineurin-like phosphoesterase" evidence="5">
    <location>
        <begin position="7"/>
        <end position="233"/>
    </location>
</feature>
<dbReference type="InterPro" id="IPR001680">
    <property type="entry name" value="WD40_rpt"/>
</dbReference>
<dbReference type="EMBL" id="JAGTJJ010000027">
    <property type="protein sequence ID" value="MDC3985325.1"/>
    <property type="molecule type" value="Genomic_DNA"/>
</dbReference>
<accession>A0A9X4AWG8</accession>
<dbReference type="PANTHER" id="PTHR19848:SF8">
    <property type="entry name" value="F-BOX AND WD REPEAT DOMAIN CONTAINING 7"/>
    <property type="match status" value="1"/>
</dbReference>
<feature type="region of interest" description="Disordered" evidence="4">
    <location>
        <begin position="378"/>
        <end position="414"/>
    </location>
</feature>
<dbReference type="InterPro" id="IPR004843">
    <property type="entry name" value="Calcineurin-like_PHP"/>
</dbReference>
<dbReference type="InterPro" id="IPR029052">
    <property type="entry name" value="Metallo-depent_PP-like"/>
</dbReference>